<evidence type="ECO:0000313" key="9">
    <source>
        <dbReference type="EMBL" id="SFJ02399.1"/>
    </source>
</evidence>
<dbReference type="GO" id="GO:0022857">
    <property type="term" value="F:transmembrane transporter activity"/>
    <property type="evidence" value="ECO:0007669"/>
    <property type="project" value="InterPro"/>
</dbReference>
<keyword evidence="10" id="KW-1185">Reference proteome</keyword>
<dbReference type="AlphaFoldDB" id="A0A1I3MZI9"/>
<evidence type="ECO:0000256" key="2">
    <source>
        <dbReference type="ARBA" id="ARBA00022448"/>
    </source>
</evidence>
<reference evidence="10" key="1">
    <citation type="submission" date="2016-10" db="EMBL/GenBank/DDBJ databases">
        <authorList>
            <person name="Varghese N."/>
            <person name="Submissions S."/>
        </authorList>
    </citation>
    <scope>NUCLEOTIDE SEQUENCE [LARGE SCALE GENOMIC DNA]</scope>
    <source>
        <strain evidence="10">CGMCC 4.2126</strain>
    </source>
</reference>
<keyword evidence="2" id="KW-0813">Transport</keyword>
<dbReference type="Pfam" id="PF07690">
    <property type="entry name" value="MFS_1"/>
    <property type="match status" value="1"/>
</dbReference>
<dbReference type="Proteomes" id="UP000199111">
    <property type="component" value="Unassembled WGS sequence"/>
</dbReference>
<evidence type="ECO:0000313" key="10">
    <source>
        <dbReference type="Proteomes" id="UP000199111"/>
    </source>
</evidence>
<feature type="transmembrane region" description="Helical" evidence="7">
    <location>
        <begin position="271"/>
        <end position="290"/>
    </location>
</feature>
<dbReference type="InterPro" id="IPR036259">
    <property type="entry name" value="MFS_trans_sf"/>
</dbReference>
<dbReference type="GO" id="GO:0005886">
    <property type="term" value="C:plasma membrane"/>
    <property type="evidence" value="ECO:0007669"/>
    <property type="project" value="UniProtKB-SubCell"/>
</dbReference>
<feature type="transmembrane region" description="Helical" evidence="7">
    <location>
        <begin position="237"/>
        <end position="259"/>
    </location>
</feature>
<feature type="transmembrane region" description="Helical" evidence="7">
    <location>
        <begin position="368"/>
        <end position="386"/>
    </location>
</feature>
<dbReference type="RefSeq" id="WP_093886928.1">
    <property type="nucleotide sequence ID" value="NZ_FOQY01000006.1"/>
</dbReference>
<keyword evidence="4 7" id="KW-0812">Transmembrane</keyword>
<evidence type="ECO:0000256" key="1">
    <source>
        <dbReference type="ARBA" id="ARBA00004651"/>
    </source>
</evidence>
<dbReference type="InterPro" id="IPR020846">
    <property type="entry name" value="MFS_dom"/>
</dbReference>
<keyword evidence="6 7" id="KW-0472">Membrane</keyword>
<feature type="transmembrane region" description="Helical" evidence="7">
    <location>
        <begin position="72"/>
        <end position="91"/>
    </location>
</feature>
<evidence type="ECO:0000256" key="3">
    <source>
        <dbReference type="ARBA" id="ARBA00022475"/>
    </source>
</evidence>
<organism evidence="9 10">
    <name type="scientific">Streptosporangium canum</name>
    <dbReference type="NCBI Taxonomy" id="324952"/>
    <lineage>
        <taxon>Bacteria</taxon>
        <taxon>Bacillati</taxon>
        <taxon>Actinomycetota</taxon>
        <taxon>Actinomycetes</taxon>
        <taxon>Streptosporangiales</taxon>
        <taxon>Streptosporangiaceae</taxon>
        <taxon>Streptosporangium</taxon>
    </lineage>
</organism>
<feature type="transmembrane region" description="Helical" evidence="7">
    <location>
        <begin position="162"/>
        <end position="183"/>
    </location>
</feature>
<dbReference type="InterPro" id="IPR011701">
    <property type="entry name" value="MFS"/>
</dbReference>
<evidence type="ECO:0000256" key="5">
    <source>
        <dbReference type="ARBA" id="ARBA00022989"/>
    </source>
</evidence>
<accession>A0A1I3MZI9</accession>
<feature type="transmembrane region" description="Helical" evidence="7">
    <location>
        <begin position="337"/>
        <end position="356"/>
    </location>
</feature>
<feature type="transmembrane region" description="Helical" evidence="7">
    <location>
        <begin position="44"/>
        <end position="65"/>
    </location>
</feature>
<sequence length="400" mass="41319">MPPTSIPRPLVIGGFAESVGMGLFISISALYFNRVVGLTPTEVGFGLGAAGIVGIAGGVPLGYLSDRFRPRFILVAALVVQAVGTCLYLAAQNFWSFLAVAMTVVVGERTSAAARSTIIAGVLPRTERVGARAYLRAMGNVGVSAGVVAAAVALAFDTRLAYSIVIVINGATLAVSALVSWRLPDPEVRPRAERGPALPVLRDVRYALAAGLAGLMSTHYAIIEVALPLWVSAHTKAPVAVVPLLILSNTVLVIALQVWMSKGVDTPRRGSWALIRAGLLFLVTSLALAWSGDVTAVVAIVLLAAGMLAYTLGEILHASGSWALSFELAPADKQGQYQGMFGALGSGGTMLGPLLVTSTALTFGGAGWIALGVLLALAGLLTWPVASGHHEQPAPKTVDV</sequence>
<comment type="subcellular location">
    <subcellularLocation>
        <location evidence="1">Cell membrane</location>
        <topology evidence="1">Multi-pass membrane protein</topology>
    </subcellularLocation>
</comment>
<feature type="transmembrane region" description="Helical" evidence="7">
    <location>
        <begin position="204"/>
        <end position="231"/>
    </location>
</feature>
<dbReference type="PANTHER" id="PTHR23517:SF2">
    <property type="entry name" value="MULTIDRUG RESISTANCE PROTEIN MDTH"/>
    <property type="match status" value="1"/>
</dbReference>
<dbReference type="GeneID" id="96298012"/>
<evidence type="ECO:0000256" key="6">
    <source>
        <dbReference type="ARBA" id="ARBA00023136"/>
    </source>
</evidence>
<feature type="transmembrane region" description="Helical" evidence="7">
    <location>
        <begin position="135"/>
        <end position="156"/>
    </location>
</feature>
<protein>
    <submittedName>
        <fullName evidence="9">Major Facilitator Superfamily protein</fullName>
    </submittedName>
</protein>
<dbReference type="PANTHER" id="PTHR23517">
    <property type="entry name" value="RESISTANCE PROTEIN MDTM, PUTATIVE-RELATED-RELATED"/>
    <property type="match status" value="1"/>
</dbReference>
<feature type="transmembrane region" description="Helical" evidence="7">
    <location>
        <begin position="12"/>
        <end position="32"/>
    </location>
</feature>
<evidence type="ECO:0000256" key="4">
    <source>
        <dbReference type="ARBA" id="ARBA00022692"/>
    </source>
</evidence>
<proteinExistence type="predicted"/>
<dbReference type="InterPro" id="IPR050171">
    <property type="entry name" value="MFS_Transporters"/>
</dbReference>
<gene>
    <name evidence="9" type="ORF">SAMN05216275_10662</name>
</gene>
<dbReference type="PROSITE" id="PS50850">
    <property type="entry name" value="MFS"/>
    <property type="match status" value="1"/>
</dbReference>
<keyword evidence="3" id="KW-1003">Cell membrane</keyword>
<feature type="transmembrane region" description="Helical" evidence="7">
    <location>
        <begin position="296"/>
        <end position="316"/>
    </location>
</feature>
<name>A0A1I3MZI9_9ACTN</name>
<dbReference type="EMBL" id="FOQY01000006">
    <property type="protein sequence ID" value="SFJ02399.1"/>
    <property type="molecule type" value="Genomic_DNA"/>
</dbReference>
<dbReference type="Gene3D" id="1.20.1250.20">
    <property type="entry name" value="MFS general substrate transporter like domains"/>
    <property type="match status" value="1"/>
</dbReference>
<evidence type="ECO:0000259" key="8">
    <source>
        <dbReference type="PROSITE" id="PS50850"/>
    </source>
</evidence>
<dbReference type="SUPFAM" id="SSF103473">
    <property type="entry name" value="MFS general substrate transporter"/>
    <property type="match status" value="1"/>
</dbReference>
<keyword evidence="5 7" id="KW-1133">Transmembrane helix</keyword>
<evidence type="ECO:0000256" key="7">
    <source>
        <dbReference type="SAM" id="Phobius"/>
    </source>
</evidence>
<feature type="domain" description="Major facilitator superfamily (MFS) profile" evidence="8">
    <location>
        <begin position="6"/>
        <end position="390"/>
    </location>
</feature>